<feature type="transmembrane region" description="Helical" evidence="1">
    <location>
        <begin position="48"/>
        <end position="70"/>
    </location>
</feature>
<feature type="transmembrane region" description="Helical" evidence="1">
    <location>
        <begin position="82"/>
        <end position="105"/>
    </location>
</feature>
<dbReference type="Proteomes" id="UP000308760">
    <property type="component" value="Unassembled WGS sequence"/>
</dbReference>
<comment type="caution">
    <text evidence="2">The sequence shown here is derived from an EMBL/GenBank/DDBJ whole genome shotgun (WGS) entry which is preliminary data.</text>
</comment>
<proteinExistence type="predicted"/>
<sequence length="119" mass="12983">MAIVEMMESAWFPWVASLVVVIVGAPSLVLVGYPLYVIKTPEEKRSRAGFVTGTIFLLTMMYSVSLMAFSGFLSDSPDTLSFGLTVVGLLVLPATAVSSATAWLLRRKGWGQPRPRRDT</sequence>
<feature type="transmembrane region" description="Helical" evidence="1">
    <location>
        <begin position="12"/>
        <end position="36"/>
    </location>
</feature>
<dbReference type="EMBL" id="STGY01000071">
    <property type="protein sequence ID" value="THV36976.1"/>
    <property type="molecule type" value="Genomic_DNA"/>
</dbReference>
<name>A0A4V4HR99_9ACTN</name>
<keyword evidence="1" id="KW-0472">Membrane</keyword>
<evidence type="ECO:0000313" key="2">
    <source>
        <dbReference type="EMBL" id="THV36976.1"/>
    </source>
</evidence>
<reference evidence="3" key="1">
    <citation type="submission" date="2019-04" db="EMBL/GenBank/DDBJ databases">
        <title>Nocardioides xinjiangensis sp. nov.</title>
        <authorList>
            <person name="Liu S."/>
        </authorList>
    </citation>
    <scope>NUCLEOTIDE SEQUENCE [LARGE SCALE GENOMIC DNA]</scope>
    <source>
        <strain evidence="3">18</strain>
    </source>
</reference>
<dbReference type="RefSeq" id="WP_136536452.1">
    <property type="nucleotide sequence ID" value="NZ_STGY01000071.1"/>
</dbReference>
<keyword evidence="1" id="KW-0812">Transmembrane</keyword>
<reference evidence="2 3" key="2">
    <citation type="submission" date="2019-05" db="EMBL/GenBank/DDBJ databases">
        <title>Glycomyces buryatensis sp. nov.</title>
        <authorList>
            <person name="Nikitina E."/>
        </authorList>
    </citation>
    <scope>NUCLEOTIDE SEQUENCE [LARGE SCALE GENOMIC DNA]</scope>
    <source>
        <strain evidence="2 3">18</strain>
    </source>
</reference>
<keyword evidence="1" id="KW-1133">Transmembrane helix</keyword>
<evidence type="ECO:0000256" key="1">
    <source>
        <dbReference type="SAM" id="Phobius"/>
    </source>
</evidence>
<gene>
    <name evidence="2" type="ORF">FAB82_20670</name>
</gene>
<accession>A0A4V4HR99</accession>
<organism evidence="2 3">
    <name type="scientific">Glycomyces buryatensis</name>
    <dbReference type="NCBI Taxonomy" id="2570927"/>
    <lineage>
        <taxon>Bacteria</taxon>
        <taxon>Bacillati</taxon>
        <taxon>Actinomycetota</taxon>
        <taxon>Actinomycetes</taxon>
        <taxon>Glycomycetales</taxon>
        <taxon>Glycomycetaceae</taxon>
        <taxon>Glycomyces</taxon>
    </lineage>
</organism>
<protein>
    <submittedName>
        <fullName evidence="2">Uncharacterized protein</fullName>
    </submittedName>
</protein>
<evidence type="ECO:0000313" key="3">
    <source>
        <dbReference type="Proteomes" id="UP000308760"/>
    </source>
</evidence>
<dbReference type="AlphaFoldDB" id="A0A4V4HR99"/>
<keyword evidence="3" id="KW-1185">Reference proteome</keyword>